<gene>
    <name evidence="2" type="ORF">DFR41_1085</name>
</gene>
<dbReference type="OrthoDB" id="8805956at2"/>
<keyword evidence="1" id="KW-0812">Transmembrane</keyword>
<organism evidence="2 3">
    <name type="scientific">Pseudacidovorax intermedius</name>
    <dbReference type="NCBI Taxonomy" id="433924"/>
    <lineage>
        <taxon>Bacteria</taxon>
        <taxon>Pseudomonadati</taxon>
        <taxon>Pseudomonadota</taxon>
        <taxon>Betaproteobacteria</taxon>
        <taxon>Burkholderiales</taxon>
        <taxon>Comamonadaceae</taxon>
        <taxon>Pseudacidovorax</taxon>
    </lineage>
</organism>
<reference evidence="2 3" key="1">
    <citation type="submission" date="2018-07" db="EMBL/GenBank/DDBJ databases">
        <title>Genomic Encyclopedia of Type Strains, Phase IV (KMG-IV): sequencing the most valuable type-strain genomes for metagenomic binning, comparative biology and taxonomic classification.</title>
        <authorList>
            <person name="Goeker M."/>
        </authorList>
    </citation>
    <scope>NUCLEOTIDE SEQUENCE [LARGE SCALE GENOMIC DNA]</scope>
    <source>
        <strain evidence="2 3">DSM 21352</strain>
    </source>
</reference>
<dbReference type="RefSeq" id="WP_147284382.1">
    <property type="nucleotide sequence ID" value="NZ_QQAV01000008.1"/>
</dbReference>
<protein>
    <recommendedName>
        <fullName evidence="4">Prepilin-type N-terminal cleavage/methylation domain-containing protein</fullName>
    </recommendedName>
</protein>
<dbReference type="EMBL" id="QQAV01000008">
    <property type="protein sequence ID" value="RDI21881.1"/>
    <property type="molecule type" value="Genomic_DNA"/>
</dbReference>
<evidence type="ECO:0000256" key="1">
    <source>
        <dbReference type="SAM" id="Phobius"/>
    </source>
</evidence>
<comment type="caution">
    <text evidence="2">The sequence shown here is derived from an EMBL/GenBank/DDBJ whole genome shotgun (WGS) entry which is preliminary data.</text>
</comment>
<proteinExistence type="predicted"/>
<evidence type="ECO:0000313" key="2">
    <source>
        <dbReference type="EMBL" id="RDI21881.1"/>
    </source>
</evidence>
<keyword evidence="3" id="KW-1185">Reference proteome</keyword>
<feature type="transmembrane region" description="Helical" evidence="1">
    <location>
        <begin position="28"/>
        <end position="50"/>
    </location>
</feature>
<evidence type="ECO:0000313" key="3">
    <source>
        <dbReference type="Proteomes" id="UP000255265"/>
    </source>
</evidence>
<dbReference type="AlphaFoldDB" id="A0A370FER3"/>
<dbReference type="Proteomes" id="UP000255265">
    <property type="component" value="Unassembled WGS sequence"/>
</dbReference>
<name>A0A370FER3_9BURK</name>
<keyword evidence="1" id="KW-1133">Transmembrane helix</keyword>
<evidence type="ECO:0008006" key="4">
    <source>
        <dbReference type="Google" id="ProtNLM"/>
    </source>
</evidence>
<keyword evidence="1" id="KW-0472">Membrane</keyword>
<sequence length="230" mass="24024">MTEKLSSARKFSRSPSAANANRQIGISLLELAIVLVIGAILTAGGMDWALSVHSSGSSVGAQSTSDAARAALVSFARTNHRLPCPDVIGDGHEGDCTDVNMRVGWLPVVALGMSDRNAAADTLRRPRYAVYRTAGSDLVRPANAQADTPSQALYFSLTAAASASADPSQPVIARSEAECSSEGANVAFAVQVPFESTDWRPAEANTLCFVSSRPTASETAARLLAEVTRS</sequence>
<accession>A0A370FER3</accession>